<keyword evidence="3" id="KW-1185">Reference proteome</keyword>
<evidence type="ECO:0000313" key="2">
    <source>
        <dbReference type="EMBL" id="NZA25732.1"/>
    </source>
</evidence>
<dbReference type="EMBL" id="JACCKA010000032">
    <property type="protein sequence ID" value="NZA25732.1"/>
    <property type="molecule type" value="Genomic_DNA"/>
</dbReference>
<organism evidence="2 3">
    <name type="scientific">Luteimonas salinisoli</name>
    <dbReference type="NCBI Taxonomy" id="2752307"/>
    <lineage>
        <taxon>Bacteria</taxon>
        <taxon>Pseudomonadati</taxon>
        <taxon>Pseudomonadota</taxon>
        <taxon>Gammaproteobacteria</taxon>
        <taxon>Lysobacterales</taxon>
        <taxon>Lysobacteraceae</taxon>
        <taxon>Luteimonas</taxon>
    </lineage>
</organism>
<reference evidence="2 3" key="1">
    <citation type="submission" date="2020-07" db="EMBL/GenBank/DDBJ databases">
        <title>Luteimonas sp. SJ-92.</title>
        <authorList>
            <person name="Huang X.-X."/>
            <person name="Xu L."/>
            <person name="Sun J.-Q."/>
        </authorList>
    </citation>
    <scope>NUCLEOTIDE SEQUENCE [LARGE SCALE GENOMIC DNA]</scope>
    <source>
        <strain evidence="2 3">SJ-92</strain>
    </source>
</reference>
<evidence type="ECO:0000256" key="1">
    <source>
        <dbReference type="SAM" id="MobiDB-lite"/>
    </source>
</evidence>
<gene>
    <name evidence="2" type="ORF">H0E84_04995</name>
</gene>
<dbReference type="RefSeq" id="WP_180677538.1">
    <property type="nucleotide sequence ID" value="NZ_JACCKA010000032.1"/>
</dbReference>
<dbReference type="AlphaFoldDB" id="A0A853JAC8"/>
<dbReference type="Proteomes" id="UP000578091">
    <property type="component" value="Unassembled WGS sequence"/>
</dbReference>
<proteinExistence type="predicted"/>
<protein>
    <submittedName>
        <fullName evidence="2">Uncharacterized protein</fullName>
    </submittedName>
</protein>
<name>A0A853JAC8_9GAMM</name>
<comment type="caution">
    <text evidence="2">The sequence shown here is derived from an EMBL/GenBank/DDBJ whole genome shotgun (WGS) entry which is preliminary data.</text>
</comment>
<evidence type="ECO:0000313" key="3">
    <source>
        <dbReference type="Proteomes" id="UP000578091"/>
    </source>
</evidence>
<sequence length="71" mass="7411">MKPNAIHAKTAAGQHEIAHRSSAIDARHRTLLIMIDGHRSFADLAPLMGGAGALEPMLARLEALGMVAAAS</sequence>
<feature type="region of interest" description="Disordered" evidence="1">
    <location>
        <begin position="1"/>
        <end position="21"/>
    </location>
</feature>
<accession>A0A853JAC8</accession>